<evidence type="ECO:0000256" key="10">
    <source>
        <dbReference type="ARBA" id="ARBA00048070"/>
    </source>
</evidence>
<dbReference type="InterPro" id="IPR022953">
    <property type="entry name" value="ATP_PFK"/>
</dbReference>
<keyword evidence="8" id="KW-0460">Magnesium</keyword>
<gene>
    <name evidence="13" type="ORF">Rsub_01540</name>
</gene>
<comment type="function">
    <text evidence="2">Catalyzes the phosphorylation of D-fructose 6-phosphate to fructose 1,6-bisphosphate by ATP, the first committing step of glycolysis.</text>
</comment>
<evidence type="ECO:0000256" key="8">
    <source>
        <dbReference type="ARBA" id="ARBA00022842"/>
    </source>
</evidence>
<evidence type="ECO:0000313" key="13">
    <source>
        <dbReference type="EMBL" id="GBF88641.1"/>
    </source>
</evidence>
<evidence type="ECO:0000256" key="11">
    <source>
        <dbReference type="SAM" id="MobiDB-lite"/>
    </source>
</evidence>
<evidence type="ECO:0000256" key="9">
    <source>
        <dbReference type="ARBA" id="ARBA00023152"/>
    </source>
</evidence>
<dbReference type="InterPro" id="IPR050929">
    <property type="entry name" value="PFKA"/>
</dbReference>
<dbReference type="GO" id="GO:0006002">
    <property type="term" value="P:fructose 6-phosphate metabolic process"/>
    <property type="evidence" value="ECO:0007669"/>
    <property type="project" value="InterPro"/>
</dbReference>
<dbReference type="GO" id="GO:0005524">
    <property type="term" value="F:ATP binding"/>
    <property type="evidence" value="ECO:0007669"/>
    <property type="project" value="UniProtKB-KW"/>
</dbReference>
<dbReference type="InterPro" id="IPR000023">
    <property type="entry name" value="Phosphofructokinase_dom"/>
</dbReference>
<dbReference type="Pfam" id="PF00365">
    <property type="entry name" value="PFK"/>
    <property type="match status" value="1"/>
</dbReference>
<keyword evidence="3" id="KW-0808">Transferase</keyword>
<dbReference type="FunCoup" id="A0A2V0NMC0">
    <property type="interactions" value="628"/>
</dbReference>
<dbReference type="STRING" id="307507.A0A2V0NMC0"/>
<evidence type="ECO:0000256" key="4">
    <source>
        <dbReference type="ARBA" id="ARBA00022723"/>
    </source>
</evidence>
<feature type="domain" description="Phosphofructokinase" evidence="12">
    <location>
        <begin position="192"/>
        <end position="515"/>
    </location>
</feature>
<keyword evidence="5" id="KW-0547">Nucleotide-binding</keyword>
<dbReference type="InParanoid" id="A0A2V0NMC0"/>
<dbReference type="GO" id="GO:0046872">
    <property type="term" value="F:metal ion binding"/>
    <property type="evidence" value="ECO:0007669"/>
    <property type="project" value="UniProtKB-KW"/>
</dbReference>
<dbReference type="UniPathway" id="UPA00109">
    <property type="reaction ID" value="UER00182"/>
</dbReference>
<keyword evidence="4" id="KW-0479">Metal-binding</keyword>
<keyword evidence="14" id="KW-1185">Reference proteome</keyword>
<dbReference type="GO" id="GO:0003872">
    <property type="term" value="F:6-phosphofructokinase activity"/>
    <property type="evidence" value="ECO:0007669"/>
    <property type="project" value="UniProtKB-EC"/>
</dbReference>
<dbReference type="PRINTS" id="PR00476">
    <property type="entry name" value="PHFRCTKINASE"/>
</dbReference>
<comment type="caution">
    <text evidence="13">The sequence shown here is derived from an EMBL/GenBank/DDBJ whole genome shotgun (WGS) entry which is preliminary data.</text>
</comment>
<accession>A0A2V0NMC0</accession>
<evidence type="ECO:0000313" key="14">
    <source>
        <dbReference type="Proteomes" id="UP000247498"/>
    </source>
</evidence>
<evidence type="ECO:0000256" key="7">
    <source>
        <dbReference type="ARBA" id="ARBA00022840"/>
    </source>
</evidence>
<dbReference type="EMBL" id="BDRX01000006">
    <property type="protein sequence ID" value="GBF88641.1"/>
    <property type="molecule type" value="Genomic_DNA"/>
</dbReference>
<dbReference type="PANTHER" id="PTHR45770">
    <property type="entry name" value="ATP-DEPENDENT 6-PHOSPHOFRUCTOKINASE 1"/>
    <property type="match status" value="1"/>
</dbReference>
<feature type="region of interest" description="Disordered" evidence="11">
    <location>
        <begin position="46"/>
        <end position="72"/>
    </location>
</feature>
<organism evidence="13 14">
    <name type="scientific">Raphidocelis subcapitata</name>
    <dbReference type="NCBI Taxonomy" id="307507"/>
    <lineage>
        <taxon>Eukaryota</taxon>
        <taxon>Viridiplantae</taxon>
        <taxon>Chlorophyta</taxon>
        <taxon>core chlorophytes</taxon>
        <taxon>Chlorophyceae</taxon>
        <taxon>CS clade</taxon>
        <taxon>Sphaeropleales</taxon>
        <taxon>Selenastraceae</taxon>
        <taxon>Raphidocelis</taxon>
    </lineage>
</organism>
<dbReference type="GO" id="GO:0005737">
    <property type="term" value="C:cytoplasm"/>
    <property type="evidence" value="ECO:0007669"/>
    <property type="project" value="UniProtKB-ARBA"/>
</dbReference>
<dbReference type="Gene3D" id="3.40.50.450">
    <property type="match status" value="1"/>
</dbReference>
<proteinExistence type="predicted"/>
<evidence type="ECO:0000256" key="1">
    <source>
        <dbReference type="ARBA" id="ARBA00001946"/>
    </source>
</evidence>
<dbReference type="AlphaFoldDB" id="A0A2V0NMC0"/>
<evidence type="ECO:0000256" key="3">
    <source>
        <dbReference type="ARBA" id="ARBA00022679"/>
    </source>
</evidence>
<dbReference type="Proteomes" id="UP000247498">
    <property type="component" value="Unassembled WGS sequence"/>
</dbReference>
<feature type="compositionally biased region" description="Low complexity" evidence="11">
    <location>
        <begin position="60"/>
        <end position="72"/>
    </location>
</feature>
<evidence type="ECO:0000259" key="12">
    <source>
        <dbReference type="Pfam" id="PF00365"/>
    </source>
</evidence>
<reference evidence="13 14" key="1">
    <citation type="journal article" date="2018" name="Sci. Rep.">
        <title>Raphidocelis subcapitata (=Pseudokirchneriella subcapitata) provides an insight into genome evolution and environmental adaptations in the Sphaeropleales.</title>
        <authorList>
            <person name="Suzuki S."/>
            <person name="Yamaguchi H."/>
            <person name="Nakajima N."/>
            <person name="Kawachi M."/>
        </authorList>
    </citation>
    <scope>NUCLEOTIDE SEQUENCE [LARGE SCALE GENOMIC DNA]</scope>
    <source>
        <strain evidence="13 14">NIES-35</strain>
    </source>
</reference>
<evidence type="ECO:0000256" key="5">
    <source>
        <dbReference type="ARBA" id="ARBA00022741"/>
    </source>
</evidence>
<dbReference type="FunFam" id="3.40.50.450:FF:000002">
    <property type="entry name" value="ATP-dependent 6-phosphofructokinase"/>
    <property type="match status" value="1"/>
</dbReference>
<dbReference type="OrthoDB" id="537915at2759"/>
<sequence>MLMRQGHCWGPGAGRSGARSAAAVAAAPLRTTSAAPRGAAVRRLRAVPAESAKDAKEAPADPAKGGNGSEAAAAPAAEAIPYIATPYASGRVKASTDEEYIDLLECKTLRHKLTPRPSPFTKDNNAGAGFVGDTDRIRLHTVEYESEASSGAACSNGVVAGTDEDTCLALPEWAIRSGPRKTVYFDPEKVTAAIVTCGGLCPGLNDVVQNIVFTLTDYGVPEDQILGIKYGLRGFYDRDSKPVTLTRRAVDGIHLKGGTVLGTSRGGANIREIVRRIDLWGLDMVFVVGGNGGNAAANAIQEEVARQDVGCVVVGVPKSIDNDILLIDKCFGFDTAVEEAQHALLAAKVEATSGCRGLGIVKLMGRNSGFIAMQASMASGVVDVCLIPEIKFEMEKLLAHVESVLDRKGHAVVCVAEGAGQDLFATEGNSATDASGNAILKDIGIYLRDTFKSRFKDQADIKGGAPVDAEWLTVPSACLPACRAQYIDPSYLIRSIPTTSNDRIYCKVLGQGAVHGAFSGYTGFCTGLVNTHYVYLPIETIIQAPRKVNPTGRRWNRLKTAINQPDLV</sequence>
<name>A0A2V0NMC0_9CHLO</name>
<comment type="cofactor">
    <cofactor evidence="1">
        <name>Mg(2+)</name>
        <dbReference type="ChEBI" id="CHEBI:18420"/>
    </cofactor>
</comment>
<keyword evidence="6 13" id="KW-0418">Kinase</keyword>
<dbReference type="SUPFAM" id="SSF53784">
    <property type="entry name" value="Phosphofructokinase"/>
    <property type="match status" value="1"/>
</dbReference>
<dbReference type="InterPro" id="IPR035966">
    <property type="entry name" value="PKF_sf"/>
</dbReference>
<evidence type="ECO:0000256" key="2">
    <source>
        <dbReference type="ARBA" id="ARBA00002659"/>
    </source>
</evidence>
<comment type="catalytic activity">
    <reaction evidence="10">
        <text>beta-D-fructose 6-phosphate + ATP = beta-D-fructose 1,6-bisphosphate + ADP + H(+)</text>
        <dbReference type="Rhea" id="RHEA:16109"/>
        <dbReference type="ChEBI" id="CHEBI:15378"/>
        <dbReference type="ChEBI" id="CHEBI:30616"/>
        <dbReference type="ChEBI" id="CHEBI:32966"/>
        <dbReference type="ChEBI" id="CHEBI:57634"/>
        <dbReference type="ChEBI" id="CHEBI:456216"/>
        <dbReference type="EC" id="2.7.1.11"/>
    </reaction>
</comment>
<evidence type="ECO:0000256" key="6">
    <source>
        <dbReference type="ARBA" id="ARBA00022777"/>
    </source>
</evidence>
<keyword evidence="7" id="KW-0067">ATP-binding</keyword>
<protein>
    <submittedName>
        <fullName evidence="13">Phosphofructokinase family protein</fullName>
    </submittedName>
</protein>
<keyword evidence="9" id="KW-0324">Glycolysis</keyword>